<dbReference type="Gene3D" id="3.30.530.20">
    <property type="match status" value="1"/>
</dbReference>
<evidence type="ECO:0000313" key="4">
    <source>
        <dbReference type="EMBL" id="KIE06822.1"/>
    </source>
</evidence>
<organism evidence="4">
    <name type="scientific">Tolypothrix bouteillei VB521301</name>
    <dbReference type="NCBI Taxonomy" id="1479485"/>
    <lineage>
        <taxon>Bacteria</taxon>
        <taxon>Bacillati</taxon>
        <taxon>Cyanobacteriota</taxon>
        <taxon>Cyanophyceae</taxon>
        <taxon>Nostocales</taxon>
        <taxon>Tolypothrichaceae</taxon>
        <taxon>Tolypothrix</taxon>
    </lineage>
</organism>
<dbReference type="InterPro" id="IPR023393">
    <property type="entry name" value="START-like_dom_sf"/>
</dbReference>
<name>A0A0C1MWX5_9CYAN</name>
<feature type="domain" description="Activator of Hsp90 ATPase homologue 1/2-like C-terminal" evidence="2">
    <location>
        <begin position="13"/>
        <end position="122"/>
    </location>
</feature>
<dbReference type="OrthoDB" id="2355173at2"/>
<dbReference type="CDD" id="cd07814">
    <property type="entry name" value="SRPBCC_CalC_Aha1-like"/>
    <property type="match status" value="1"/>
</dbReference>
<evidence type="ECO:0000313" key="3">
    <source>
        <dbReference type="EMBL" id="KAF3889806.1"/>
    </source>
</evidence>
<dbReference type="Proteomes" id="UP000029738">
    <property type="component" value="Unassembled WGS sequence"/>
</dbReference>
<protein>
    <submittedName>
        <fullName evidence="3">SRPBCC domain-containing protein</fullName>
    </submittedName>
</protein>
<gene>
    <name evidence="4" type="ORF">DA73_0236755</name>
    <name evidence="3" type="ORF">DA73_0400033315</name>
</gene>
<dbReference type="EMBL" id="JHEG04000001">
    <property type="protein sequence ID" value="KAF3889806.1"/>
    <property type="molecule type" value="Genomic_DNA"/>
</dbReference>
<reference evidence="4" key="1">
    <citation type="journal article" date="2015" name="Genome Announc.">
        <title>Draft Genome Sequence of Tolypothrix boutellei Strain VB521301.</title>
        <authorList>
            <person name="Chandrababunaidu M.M."/>
            <person name="Singh D."/>
            <person name="Sen D."/>
            <person name="Bhan S."/>
            <person name="Das S."/>
            <person name="Gupta A."/>
            <person name="Adhikary S.P."/>
            <person name="Tripathy S."/>
        </authorList>
    </citation>
    <scope>NUCLEOTIDE SEQUENCE</scope>
    <source>
        <strain evidence="4">VB521301</strain>
    </source>
</reference>
<reference evidence="3" key="2">
    <citation type="submission" date="2019-11" db="EMBL/GenBank/DDBJ databases">
        <title>Improved Assembly of Tolypothrix boutellei genome.</title>
        <authorList>
            <person name="Sarangi A.N."/>
            <person name="Mukherjee M."/>
            <person name="Ghosh S."/>
            <person name="Singh D."/>
            <person name="Das A."/>
            <person name="Kant S."/>
            <person name="Prusty A."/>
            <person name="Tripathy S."/>
        </authorList>
    </citation>
    <scope>NUCLEOTIDE SEQUENCE</scope>
    <source>
        <strain evidence="3">VB521301</strain>
    </source>
</reference>
<dbReference type="SUPFAM" id="SSF55961">
    <property type="entry name" value="Bet v1-like"/>
    <property type="match status" value="1"/>
</dbReference>
<dbReference type="Pfam" id="PF08327">
    <property type="entry name" value="AHSA1"/>
    <property type="match status" value="1"/>
</dbReference>
<dbReference type="STRING" id="1479485.DA73_0236755"/>
<dbReference type="EMBL" id="JHEG02000059">
    <property type="protein sequence ID" value="KIE06822.1"/>
    <property type="molecule type" value="Genomic_DNA"/>
</dbReference>
<comment type="similarity">
    <text evidence="1">Belongs to the AHA1 family.</text>
</comment>
<dbReference type="AlphaFoldDB" id="A0A0C1MWX5"/>
<evidence type="ECO:0000256" key="1">
    <source>
        <dbReference type="ARBA" id="ARBA00006817"/>
    </source>
</evidence>
<comment type="caution">
    <text evidence="4">The sequence shown here is derived from an EMBL/GenBank/DDBJ whole genome shotgun (WGS) entry which is preliminary data.</text>
</comment>
<dbReference type="InterPro" id="IPR013538">
    <property type="entry name" value="ASHA1/2-like_C"/>
</dbReference>
<dbReference type="RefSeq" id="WP_038073332.1">
    <property type="nucleotide sequence ID" value="NZ_JHEG04000001.1"/>
</dbReference>
<sequence length="191" mass="22248">MLRDLKKEIFYPYPPEKVWQVLTNRRALAAWLMENNFEPRVGHKFQFQDSTLPGLNESIDCEVIELDEPNRLSYTWQDRFMSRPSTVTWILEPQEGGTQLRLEHKILQSLPTESPQPKYSHTGNLNHRYGTTALAYMPETRTQELRERTSTFNSLLNGAFATSPNTSVILTSFLNSRWEHKLESLLQMVSC</sequence>
<accession>A0A0C1MWX5</accession>
<evidence type="ECO:0000259" key="2">
    <source>
        <dbReference type="Pfam" id="PF08327"/>
    </source>
</evidence>
<keyword evidence="5" id="KW-1185">Reference proteome</keyword>
<evidence type="ECO:0000313" key="5">
    <source>
        <dbReference type="Proteomes" id="UP000029738"/>
    </source>
</evidence>
<proteinExistence type="inferred from homology"/>